<gene>
    <name evidence="1" type="ORF">CTI12_AA074720</name>
</gene>
<dbReference type="EMBL" id="PKPP01000413">
    <property type="protein sequence ID" value="PWA93080.1"/>
    <property type="molecule type" value="Genomic_DNA"/>
</dbReference>
<dbReference type="PANTHER" id="PTHR31061:SF25">
    <property type="entry name" value="HEPARAN-ALPHA-GLUCOSAMINIDE N-ACETYLTRANSFERASE-LIKE PROTEIN (DUF1624)"/>
    <property type="match status" value="1"/>
</dbReference>
<dbReference type="Proteomes" id="UP000245207">
    <property type="component" value="Unassembled WGS sequence"/>
</dbReference>
<dbReference type="OrthoDB" id="2149840at2759"/>
<protein>
    <submittedName>
        <fullName evidence="1">Heparan-alpha-glucosaminide N-acetyltransferase</fullName>
    </submittedName>
</protein>
<comment type="caution">
    <text evidence="1">The sequence shown here is derived from an EMBL/GenBank/DDBJ whole genome shotgun (WGS) entry which is preliminary data.</text>
</comment>
<dbReference type="GO" id="GO:0016740">
    <property type="term" value="F:transferase activity"/>
    <property type="evidence" value="ECO:0007669"/>
    <property type="project" value="UniProtKB-KW"/>
</dbReference>
<evidence type="ECO:0000313" key="2">
    <source>
        <dbReference type="Proteomes" id="UP000245207"/>
    </source>
</evidence>
<dbReference type="PANTHER" id="PTHR31061">
    <property type="entry name" value="LD22376P"/>
    <property type="match status" value="1"/>
</dbReference>
<accession>A0A2U1Q4Y6</accession>
<evidence type="ECO:0000313" key="1">
    <source>
        <dbReference type="EMBL" id="PWA93080.1"/>
    </source>
</evidence>
<dbReference type="STRING" id="35608.A0A2U1Q4Y6"/>
<reference evidence="1 2" key="1">
    <citation type="journal article" date="2018" name="Mol. Plant">
        <title>The genome of Artemisia annua provides insight into the evolution of Asteraceae family and artemisinin biosynthesis.</title>
        <authorList>
            <person name="Shen Q."/>
            <person name="Zhang L."/>
            <person name="Liao Z."/>
            <person name="Wang S."/>
            <person name="Yan T."/>
            <person name="Shi P."/>
            <person name="Liu M."/>
            <person name="Fu X."/>
            <person name="Pan Q."/>
            <person name="Wang Y."/>
            <person name="Lv Z."/>
            <person name="Lu X."/>
            <person name="Zhang F."/>
            <person name="Jiang W."/>
            <person name="Ma Y."/>
            <person name="Chen M."/>
            <person name="Hao X."/>
            <person name="Li L."/>
            <person name="Tang Y."/>
            <person name="Lv G."/>
            <person name="Zhou Y."/>
            <person name="Sun X."/>
            <person name="Brodelius P.E."/>
            <person name="Rose J.K.C."/>
            <person name="Tang K."/>
        </authorList>
    </citation>
    <scope>NUCLEOTIDE SEQUENCE [LARGE SCALE GENOMIC DNA]</scope>
    <source>
        <strain evidence="2">cv. Huhao1</strain>
        <tissue evidence="1">Leaf</tissue>
    </source>
</reference>
<organism evidence="1 2">
    <name type="scientific">Artemisia annua</name>
    <name type="common">Sweet wormwood</name>
    <dbReference type="NCBI Taxonomy" id="35608"/>
    <lineage>
        <taxon>Eukaryota</taxon>
        <taxon>Viridiplantae</taxon>
        <taxon>Streptophyta</taxon>
        <taxon>Embryophyta</taxon>
        <taxon>Tracheophyta</taxon>
        <taxon>Spermatophyta</taxon>
        <taxon>Magnoliopsida</taxon>
        <taxon>eudicotyledons</taxon>
        <taxon>Gunneridae</taxon>
        <taxon>Pentapetalae</taxon>
        <taxon>asterids</taxon>
        <taxon>campanulids</taxon>
        <taxon>Asterales</taxon>
        <taxon>Asteraceae</taxon>
        <taxon>Asteroideae</taxon>
        <taxon>Anthemideae</taxon>
        <taxon>Artemisiinae</taxon>
        <taxon>Artemisia</taxon>
    </lineage>
</organism>
<dbReference type="AlphaFoldDB" id="A0A2U1Q4Y6"/>
<name>A0A2U1Q4Y6_ARTAN</name>
<keyword evidence="2" id="KW-1185">Reference proteome</keyword>
<proteinExistence type="predicted"/>
<keyword evidence="1" id="KW-0808">Transferase</keyword>
<sequence length="249" mass="27518">MDHLRCMIRQFSGRSTIRQNGFFGLLQSSVRETTVESTPQDLLLLHISLSGVGSGTNVSKRVSQQRSANVRNVPRRASIHLRYSRLMILVDDAGGEWPVIGHAPWNGCSLADFLMPSFLLIVGMAIALALKIMKYCGQISMNQDAVDLIEKIYDNETIGVERRLFINCHRGDSEIEAALKREHPGFAFGCISLKQAGCIRCLRCLEYDGAGYVSKSHEGESNYGLLVIWDSDGGADICAFSQNTAKELC</sequence>